<dbReference type="PROSITE" id="PS00041">
    <property type="entry name" value="HTH_ARAC_FAMILY_1"/>
    <property type="match status" value="1"/>
</dbReference>
<dbReference type="GO" id="GO:0003700">
    <property type="term" value="F:DNA-binding transcription factor activity"/>
    <property type="evidence" value="ECO:0007669"/>
    <property type="project" value="InterPro"/>
</dbReference>
<dbReference type="Proteomes" id="UP000621560">
    <property type="component" value="Unassembled WGS sequence"/>
</dbReference>
<evidence type="ECO:0000313" key="6">
    <source>
        <dbReference type="Proteomes" id="UP000621560"/>
    </source>
</evidence>
<gene>
    <name evidence="5" type="ORF">IDH44_24135</name>
</gene>
<dbReference type="EMBL" id="JACXIZ010000060">
    <property type="protein sequence ID" value="MBD2848297.1"/>
    <property type="molecule type" value="Genomic_DNA"/>
</dbReference>
<dbReference type="RefSeq" id="WP_190921391.1">
    <property type="nucleotide sequence ID" value="NZ_JACXIZ010000060.1"/>
</dbReference>
<evidence type="ECO:0000256" key="2">
    <source>
        <dbReference type="ARBA" id="ARBA00023125"/>
    </source>
</evidence>
<dbReference type="AlphaFoldDB" id="A0A927GV21"/>
<keyword evidence="1" id="KW-0805">Transcription regulation</keyword>
<evidence type="ECO:0000256" key="1">
    <source>
        <dbReference type="ARBA" id="ARBA00023015"/>
    </source>
</evidence>
<dbReference type="InterPro" id="IPR018060">
    <property type="entry name" value="HTH_AraC"/>
</dbReference>
<dbReference type="InterPro" id="IPR050204">
    <property type="entry name" value="AraC_XylS_family_regulators"/>
</dbReference>
<dbReference type="SMART" id="SM00342">
    <property type="entry name" value="HTH_ARAC"/>
    <property type="match status" value="1"/>
</dbReference>
<dbReference type="PANTHER" id="PTHR46796">
    <property type="entry name" value="HTH-TYPE TRANSCRIPTIONAL ACTIVATOR RHAS-RELATED"/>
    <property type="match status" value="1"/>
</dbReference>
<dbReference type="InterPro" id="IPR018062">
    <property type="entry name" value="HTH_AraC-typ_CS"/>
</dbReference>
<name>A0A927GV21_9BACL</name>
<proteinExistence type="predicted"/>
<dbReference type="SUPFAM" id="SSF53807">
    <property type="entry name" value="Helical backbone' metal receptor"/>
    <property type="match status" value="1"/>
</dbReference>
<dbReference type="SUPFAM" id="SSF46689">
    <property type="entry name" value="Homeodomain-like"/>
    <property type="match status" value="1"/>
</dbReference>
<evidence type="ECO:0000259" key="4">
    <source>
        <dbReference type="PROSITE" id="PS01124"/>
    </source>
</evidence>
<reference evidence="5" key="1">
    <citation type="submission" date="2020-09" db="EMBL/GenBank/DDBJ databases">
        <title>A novel bacterium of genus Paenibacillus, isolated from South China Sea.</title>
        <authorList>
            <person name="Huang H."/>
            <person name="Mo K."/>
            <person name="Hu Y."/>
        </authorList>
    </citation>
    <scope>NUCLEOTIDE SEQUENCE</scope>
    <source>
        <strain evidence="5">IB182496</strain>
    </source>
</reference>
<keyword evidence="3" id="KW-0804">Transcription</keyword>
<keyword evidence="6" id="KW-1185">Reference proteome</keyword>
<dbReference type="Pfam" id="PF12833">
    <property type="entry name" value="HTH_18"/>
    <property type="match status" value="1"/>
</dbReference>
<evidence type="ECO:0000256" key="3">
    <source>
        <dbReference type="ARBA" id="ARBA00023163"/>
    </source>
</evidence>
<dbReference type="GO" id="GO:0043565">
    <property type="term" value="F:sequence-specific DNA binding"/>
    <property type="evidence" value="ECO:0007669"/>
    <property type="project" value="InterPro"/>
</dbReference>
<evidence type="ECO:0000313" key="5">
    <source>
        <dbReference type="EMBL" id="MBD2848297.1"/>
    </source>
</evidence>
<dbReference type="Gene3D" id="3.40.50.1980">
    <property type="entry name" value="Nitrogenase molybdenum iron protein domain"/>
    <property type="match status" value="2"/>
</dbReference>
<sequence>MQDEHRRDEPADYPIYRLRRTSHRVMLGKRSDVIGPITCYRLVVWEAGCGQLQWNARTYRIGGCGGSGVFLIPPSALLKLEVKEGQVLRVGIIGFDALGMAESESLAAQCEGCNESPPVIEPISELLALHRDTNSTCPVLRLERHVRFEQLLLAILRHNTPSPHRPRTIRKLVEQTLDTIHGSDRREHLSVQALADACSISARHYTRIFTALAGESPLAYWTGLRIRRSIRELVRSGGQLAGAAQQAGYGDTDSYSRRFKDRLGISPARYWKRWSRSPRIVALQCAGDLLALGIEPVAMMTNGLSRLARYCTTHNIPMLDRLAPAALFERIATRYPDLIVAGDYLNPRLRELLSTIAPTLDMKWSGASPLYHLDLLAQLLGRELQLEQWRLRYAAKREQAVQKHTALLLEAHAQSAAVYYLWMDQIRVYFPALFPTFYKVLGYAEPTWVHQWKPSGHATASTTVDSDSFPAFTADRIFAIIQDDCARATFRRLQRRYQHIIPALSQGRCRVLDPDWHSVDATSLAWQLDVLDAWPSEER</sequence>
<dbReference type="PANTHER" id="PTHR46796:SF13">
    <property type="entry name" value="HTH-TYPE TRANSCRIPTIONAL ACTIVATOR RHAS"/>
    <property type="match status" value="1"/>
</dbReference>
<dbReference type="PROSITE" id="PS01124">
    <property type="entry name" value="HTH_ARAC_FAMILY_2"/>
    <property type="match status" value="1"/>
</dbReference>
<accession>A0A927GV21</accession>
<keyword evidence="2" id="KW-0238">DNA-binding</keyword>
<comment type="caution">
    <text evidence="5">The sequence shown here is derived from an EMBL/GenBank/DDBJ whole genome shotgun (WGS) entry which is preliminary data.</text>
</comment>
<feature type="domain" description="HTH araC/xylS-type" evidence="4">
    <location>
        <begin position="174"/>
        <end position="273"/>
    </location>
</feature>
<dbReference type="InterPro" id="IPR009057">
    <property type="entry name" value="Homeodomain-like_sf"/>
</dbReference>
<protein>
    <submittedName>
        <fullName evidence="5">Helix-turn-helix domain-containing protein</fullName>
    </submittedName>
</protein>
<organism evidence="5 6">
    <name type="scientific">Paenibacillus sabuli</name>
    <dbReference type="NCBI Taxonomy" id="2772509"/>
    <lineage>
        <taxon>Bacteria</taxon>
        <taxon>Bacillati</taxon>
        <taxon>Bacillota</taxon>
        <taxon>Bacilli</taxon>
        <taxon>Bacillales</taxon>
        <taxon>Paenibacillaceae</taxon>
        <taxon>Paenibacillus</taxon>
    </lineage>
</organism>
<dbReference type="Gene3D" id="1.10.10.60">
    <property type="entry name" value="Homeodomain-like"/>
    <property type="match status" value="2"/>
</dbReference>